<dbReference type="GO" id="GO:0016740">
    <property type="term" value="F:transferase activity"/>
    <property type="evidence" value="ECO:0007669"/>
    <property type="project" value="UniProtKB-KW"/>
</dbReference>
<dbReference type="RefSeq" id="WP_115218207.1">
    <property type="nucleotide sequence ID" value="NZ_UHIA01000004.1"/>
</dbReference>
<keyword evidence="3" id="KW-1185">Reference proteome</keyword>
<dbReference type="EMBL" id="UHIA01000004">
    <property type="protein sequence ID" value="SUO96310.1"/>
    <property type="molecule type" value="Genomic_DNA"/>
</dbReference>
<dbReference type="Pfam" id="PF01755">
    <property type="entry name" value="Glyco_transf_25"/>
    <property type="match status" value="1"/>
</dbReference>
<dbReference type="Proteomes" id="UP000254575">
    <property type="component" value="Unassembled WGS sequence"/>
</dbReference>
<dbReference type="OrthoDB" id="9816113at2"/>
<accession>A0A380MUN5</accession>
<dbReference type="CDD" id="cd06532">
    <property type="entry name" value="Glyco_transf_25"/>
    <property type="match status" value="1"/>
</dbReference>
<feature type="domain" description="Glycosyl transferase family 25" evidence="1">
    <location>
        <begin position="1"/>
        <end position="174"/>
    </location>
</feature>
<dbReference type="AlphaFoldDB" id="A0A380MUN5"/>
<evidence type="ECO:0000313" key="2">
    <source>
        <dbReference type="EMBL" id="SUO96310.1"/>
    </source>
</evidence>
<reference evidence="2 3" key="1">
    <citation type="submission" date="2018-06" db="EMBL/GenBank/DDBJ databases">
        <authorList>
            <consortium name="Pathogen Informatics"/>
            <person name="Doyle S."/>
        </authorList>
    </citation>
    <scope>NUCLEOTIDE SEQUENCE [LARGE SCALE GENOMIC DNA]</scope>
    <source>
        <strain evidence="2 3">NCTC10717</strain>
    </source>
</reference>
<evidence type="ECO:0000259" key="1">
    <source>
        <dbReference type="Pfam" id="PF01755"/>
    </source>
</evidence>
<name>A0A380MUN5_9GAMM</name>
<proteinExistence type="predicted"/>
<evidence type="ECO:0000313" key="3">
    <source>
        <dbReference type="Proteomes" id="UP000254575"/>
    </source>
</evidence>
<keyword evidence="2" id="KW-0808">Transferase</keyword>
<gene>
    <name evidence="2" type="primary">lex1</name>
    <name evidence="2" type="ORF">NCTC10717_00938</name>
</gene>
<organism evidence="2 3">
    <name type="scientific">Suttonella indologenes</name>
    <dbReference type="NCBI Taxonomy" id="13276"/>
    <lineage>
        <taxon>Bacteria</taxon>
        <taxon>Pseudomonadati</taxon>
        <taxon>Pseudomonadota</taxon>
        <taxon>Gammaproteobacteria</taxon>
        <taxon>Cardiobacteriales</taxon>
        <taxon>Cardiobacteriaceae</taxon>
        <taxon>Suttonella</taxon>
    </lineage>
</organism>
<dbReference type="InterPro" id="IPR002654">
    <property type="entry name" value="Glyco_trans_25"/>
</dbReference>
<protein>
    <submittedName>
        <fullName evidence="2">Lipooligosaccharide biosynthesis protein lex-1</fullName>
        <ecNumber evidence="2">2.-.-.-</ecNumber>
    </submittedName>
</protein>
<dbReference type="EC" id="2.-.-.-" evidence="2"/>
<sequence>MIKNFVINIKAAENRRKHIVNMFDLNEKIAFELFEAVTPENLDETIEIIMPSLKYNQQLSLGEKSCLMSHASLWKKCVDERIAYMAIFEDDVVLGRRAHFFLKDSEWIESRFANDAVIIRLETFLTKSNLKKTKIPSKENCQFFKLESIALGSAAYIISYHAAEILLAELRSVNNHEAYKVKSADWILFDNMLRRKDITVYQVFPAVCIQDQCLQVNNGLGSDMEFERSVYHKANQHLLKRKTLKEFIEYHIIKLPLRKYRKLRRKKVPFDN</sequence>